<protein>
    <submittedName>
        <fullName evidence="1">Uncharacterized protein</fullName>
    </submittedName>
</protein>
<accession>A0A059ASC6</accession>
<organism evidence="1">
    <name type="scientific">Eucalyptus grandis</name>
    <name type="common">Flooded gum</name>
    <dbReference type="NCBI Taxonomy" id="71139"/>
    <lineage>
        <taxon>Eukaryota</taxon>
        <taxon>Viridiplantae</taxon>
        <taxon>Streptophyta</taxon>
        <taxon>Embryophyta</taxon>
        <taxon>Tracheophyta</taxon>
        <taxon>Spermatophyta</taxon>
        <taxon>Magnoliopsida</taxon>
        <taxon>eudicotyledons</taxon>
        <taxon>Gunneridae</taxon>
        <taxon>Pentapetalae</taxon>
        <taxon>rosids</taxon>
        <taxon>malvids</taxon>
        <taxon>Myrtales</taxon>
        <taxon>Myrtaceae</taxon>
        <taxon>Myrtoideae</taxon>
        <taxon>Eucalypteae</taxon>
        <taxon>Eucalyptus</taxon>
    </lineage>
</organism>
<sequence>MQIKSHDTETLEDQQPVLTIEYGSTYRRESFPKFMTLCFVNNGEPPPCSTDQATSPVTTSLRTMHSVMQAKLCDFLHQQLRHSRSTPPGEVPVMELEILVRTIGKIVMSPT</sequence>
<name>A0A059ASC6_EUCGR</name>
<dbReference type="AlphaFoldDB" id="A0A059ASC6"/>
<dbReference type="InParanoid" id="A0A059ASC6"/>
<dbReference type="Gramene" id="KCW56674">
    <property type="protein sequence ID" value="KCW56674"/>
    <property type="gene ID" value="EUGRSUZ_I02374"/>
</dbReference>
<proteinExistence type="predicted"/>
<gene>
    <name evidence="1" type="ORF">EUGRSUZ_I02374</name>
</gene>
<reference evidence="1" key="1">
    <citation type="submission" date="2013-07" db="EMBL/GenBank/DDBJ databases">
        <title>The genome of Eucalyptus grandis.</title>
        <authorList>
            <person name="Schmutz J."/>
            <person name="Hayes R."/>
            <person name="Myburg A."/>
            <person name="Tuskan G."/>
            <person name="Grattapaglia D."/>
            <person name="Rokhsar D.S."/>
        </authorList>
    </citation>
    <scope>NUCLEOTIDE SEQUENCE</scope>
    <source>
        <tissue evidence="1">Leaf extractions</tissue>
    </source>
</reference>
<dbReference type="EMBL" id="KK198761">
    <property type="protein sequence ID" value="KCW56674.1"/>
    <property type="molecule type" value="Genomic_DNA"/>
</dbReference>
<evidence type="ECO:0000313" key="1">
    <source>
        <dbReference type="EMBL" id="KCW56674.1"/>
    </source>
</evidence>